<comment type="caution">
    <text evidence="1">The sequence shown here is derived from an EMBL/GenBank/DDBJ whole genome shotgun (WGS) entry which is preliminary data.</text>
</comment>
<evidence type="ECO:0000313" key="1">
    <source>
        <dbReference type="EMBL" id="GLS83085.1"/>
    </source>
</evidence>
<dbReference type="Proteomes" id="UP001157439">
    <property type="component" value="Unassembled WGS sequence"/>
</dbReference>
<dbReference type="AlphaFoldDB" id="A0AA37TP94"/>
<dbReference type="InterPro" id="IPR021284">
    <property type="entry name" value="DUF2750"/>
</dbReference>
<gene>
    <name evidence="1" type="ORF">GCM10007894_10620</name>
</gene>
<evidence type="ECO:0008006" key="3">
    <source>
        <dbReference type="Google" id="ProtNLM"/>
    </source>
</evidence>
<sequence>MTADNRFKQTINAIKQAKQVWILVDEHGCVMLNSDDEDCVPVWSSQQDAQAFAVEEWQHCQAKAIKLSDWRSRWSRGLEQDDLAVVVHPDNDGMGVVVDAMEFDFELSKR</sequence>
<protein>
    <recommendedName>
        <fullName evidence="3">DUF2750 domain-containing protein</fullName>
    </recommendedName>
</protein>
<accession>A0AA37TP94</accession>
<evidence type="ECO:0000313" key="2">
    <source>
        <dbReference type="Proteomes" id="UP001157439"/>
    </source>
</evidence>
<reference evidence="1 2" key="1">
    <citation type="journal article" date="2014" name="Int. J. Syst. Evol. Microbiol.">
        <title>Complete genome sequence of Corynebacterium casei LMG S-19264T (=DSM 44701T), isolated from a smear-ripened cheese.</title>
        <authorList>
            <consortium name="US DOE Joint Genome Institute (JGI-PGF)"/>
            <person name="Walter F."/>
            <person name="Albersmeier A."/>
            <person name="Kalinowski J."/>
            <person name="Ruckert C."/>
        </authorList>
    </citation>
    <scope>NUCLEOTIDE SEQUENCE [LARGE SCALE GENOMIC DNA]</scope>
    <source>
        <strain evidence="1 2">NBRC 112785</strain>
    </source>
</reference>
<proteinExistence type="predicted"/>
<dbReference type="EMBL" id="BSPO01000002">
    <property type="protein sequence ID" value="GLS83085.1"/>
    <property type="molecule type" value="Genomic_DNA"/>
</dbReference>
<organism evidence="1 2">
    <name type="scientific">Paraferrimonas haliotis</name>
    <dbReference type="NCBI Taxonomy" id="2013866"/>
    <lineage>
        <taxon>Bacteria</taxon>
        <taxon>Pseudomonadati</taxon>
        <taxon>Pseudomonadota</taxon>
        <taxon>Gammaproteobacteria</taxon>
        <taxon>Alteromonadales</taxon>
        <taxon>Ferrimonadaceae</taxon>
        <taxon>Paraferrimonas</taxon>
    </lineage>
</organism>
<name>A0AA37TP94_9GAMM</name>
<keyword evidence="2" id="KW-1185">Reference proteome</keyword>
<dbReference type="RefSeq" id="WP_233132556.1">
    <property type="nucleotide sequence ID" value="NZ_BSPO01000002.1"/>
</dbReference>
<dbReference type="Pfam" id="PF11042">
    <property type="entry name" value="DUF2750"/>
    <property type="match status" value="1"/>
</dbReference>